<dbReference type="CDD" id="cd01740">
    <property type="entry name" value="GATase1_FGAR_AT"/>
    <property type="match status" value="1"/>
</dbReference>
<dbReference type="GO" id="GO:0004642">
    <property type="term" value="F:phosphoribosylformylglycinamidine synthase activity"/>
    <property type="evidence" value="ECO:0007669"/>
    <property type="project" value="UniProtKB-UniRule"/>
</dbReference>
<comment type="function">
    <text evidence="8">Part of the phosphoribosylformylglycinamidine synthase complex involved in the purines biosynthetic pathway. Catalyzes the ATP-dependent conversion of formylglycinamide ribonucleotide (FGAR) and glutamine to yield formylglycinamidine ribonucleotide (FGAM) and glutamate. The FGAM synthase complex is composed of three subunits. PurQ produces an ammonia molecule by converting glutamine to glutamate. PurL transfers the ammonia molecule to FGAR to form FGAM in an ATP-dependent manner. PurS interacts with PurQ and PurL and is thought to assist in the transfer of the ammonia molecule from PurQ to PurL.</text>
</comment>
<dbReference type="InterPro" id="IPR029062">
    <property type="entry name" value="Class_I_gatase-like"/>
</dbReference>
<feature type="active site" evidence="8">
    <location>
        <position position="192"/>
    </location>
</feature>
<dbReference type="RefSeq" id="WP_252766857.1">
    <property type="nucleotide sequence ID" value="NZ_CP097119.1"/>
</dbReference>
<evidence type="ECO:0000256" key="8">
    <source>
        <dbReference type="HAMAP-Rule" id="MF_00421"/>
    </source>
</evidence>
<dbReference type="InterPro" id="IPR010075">
    <property type="entry name" value="PRibForGlyAmidine_synth_PurQ"/>
</dbReference>
<keyword evidence="7 8" id="KW-0315">Glutamine amidotransferase</keyword>
<gene>
    <name evidence="8 9" type="primary">purQ</name>
    <name evidence="9" type="ORF">M3M40_00400</name>
</gene>
<keyword evidence="1 8" id="KW-0963">Cytoplasm</keyword>
<dbReference type="AlphaFoldDB" id="A0A9Q8ZTU5"/>
<dbReference type="NCBIfam" id="TIGR01737">
    <property type="entry name" value="FGAM_synth_I"/>
    <property type="match status" value="1"/>
</dbReference>
<dbReference type="EC" id="3.5.1.2" evidence="8"/>
<evidence type="ECO:0000313" key="10">
    <source>
        <dbReference type="Proteomes" id="UP001055911"/>
    </source>
</evidence>
<dbReference type="EC" id="6.3.5.3" evidence="8"/>
<evidence type="ECO:0000256" key="2">
    <source>
        <dbReference type="ARBA" id="ARBA00022598"/>
    </source>
</evidence>
<keyword evidence="5 8" id="KW-0378">Hydrolase</keyword>
<dbReference type="PIRSF" id="PIRSF001586">
    <property type="entry name" value="FGAM_synth_I"/>
    <property type="match status" value="1"/>
</dbReference>
<evidence type="ECO:0000256" key="4">
    <source>
        <dbReference type="ARBA" id="ARBA00022755"/>
    </source>
</evidence>
<dbReference type="PANTHER" id="PTHR47552">
    <property type="entry name" value="PHOSPHORIBOSYLFORMYLGLYCINAMIDINE SYNTHASE SUBUNIT PURQ"/>
    <property type="match status" value="1"/>
</dbReference>
<feature type="active site" description="Nucleophile" evidence="8">
    <location>
        <position position="85"/>
    </location>
</feature>
<evidence type="ECO:0000313" key="9">
    <source>
        <dbReference type="EMBL" id="USS89310.1"/>
    </source>
</evidence>
<comment type="pathway">
    <text evidence="8">Purine metabolism; IMP biosynthesis via de novo pathway; 5-amino-1-(5-phospho-D-ribosyl)imidazole from N(2)-formyl-N(1)-(5-phospho-D-ribosyl)glycinamide: step 1/2.</text>
</comment>
<feature type="active site" evidence="8">
    <location>
        <position position="194"/>
    </location>
</feature>
<dbReference type="HAMAP" id="MF_00421">
    <property type="entry name" value="PurQ"/>
    <property type="match status" value="1"/>
</dbReference>
<dbReference type="SUPFAM" id="SSF52317">
    <property type="entry name" value="Class I glutamine amidotransferase-like"/>
    <property type="match status" value="1"/>
</dbReference>
<comment type="catalytic activity">
    <reaction evidence="8">
        <text>L-glutamine + H2O = L-glutamate + NH4(+)</text>
        <dbReference type="Rhea" id="RHEA:15889"/>
        <dbReference type="ChEBI" id="CHEBI:15377"/>
        <dbReference type="ChEBI" id="CHEBI:28938"/>
        <dbReference type="ChEBI" id="CHEBI:29985"/>
        <dbReference type="ChEBI" id="CHEBI:58359"/>
        <dbReference type="EC" id="3.5.1.2"/>
    </reaction>
</comment>
<comment type="catalytic activity">
    <reaction evidence="8">
        <text>N(2)-formyl-N(1)-(5-phospho-beta-D-ribosyl)glycinamide + L-glutamine + ATP + H2O = 2-formamido-N(1)-(5-O-phospho-beta-D-ribosyl)acetamidine + L-glutamate + ADP + phosphate + H(+)</text>
        <dbReference type="Rhea" id="RHEA:17129"/>
        <dbReference type="ChEBI" id="CHEBI:15377"/>
        <dbReference type="ChEBI" id="CHEBI:15378"/>
        <dbReference type="ChEBI" id="CHEBI:29985"/>
        <dbReference type="ChEBI" id="CHEBI:30616"/>
        <dbReference type="ChEBI" id="CHEBI:43474"/>
        <dbReference type="ChEBI" id="CHEBI:58359"/>
        <dbReference type="ChEBI" id="CHEBI:147286"/>
        <dbReference type="ChEBI" id="CHEBI:147287"/>
        <dbReference type="ChEBI" id="CHEBI:456216"/>
        <dbReference type="EC" id="6.3.5.3"/>
    </reaction>
</comment>
<dbReference type="Pfam" id="PF13507">
    <property type="entry name" value="GATase_5"/>
    <property type="match status" value="1"/>
</dbReference>
<dbReference type="EMBL" id="CP097119">
    <property type="protein sequence ID" value="USS89310.1"/>
    <property type="molecule type" value="Genomic_DNA"/>
</dbReference>
<accession>A0A9Q8ZTU5</accession>
<evidence type="ECO:0000256" key="5">
    <source>
        <dbReference type="ARBA" id="ARBA00022801"/>
    </source>
</evidence>
<comment type="subcellular location">
    <subcellularLocation>
        <location evidence="8">Cytoplasm</location>
    </subcellularLocation>
</comment>
<evidence type="ECO:0000256" key="3">
    <source>
        <dbReference type="ARBA" id="ARBA00022741"/>
    </source>
</evidence>
<dbReference type="GO" id="GO:0004359">
    <property type="term" value="F:glutaminase activity"/>
    <property type="evidence" value="ECO:0007669"/>
    <property type="project" value="UniProtKB-EC"/>
</dbReference>
<keyword evidence="2 8" id="KW-0436">Ligase</keyword>
<keyword evidence="10" id="KW-1185">Reference proteome</keyword>
<dbReference type="GO" id="GO:0005737">
    <property type="term" value="C:cytoplasm"/>
    <property type="evidence" value="ECO:0007669"/>
    <property type="project" value="UniProtKB-SubCell"/>
</dbReference>
<sequence length="220" mass="23751">MKAAVVQFPGSNCDVDLVKALKQFDVAVDVVSHQQTDVFDYDALFLPGGFSFGDYLRSGAIARFSPIMTTVKQAAAAGKTVVGICNGFQILTEADLLPGQLMQNETPGFICDQVGIEIENPATRFTKAYDRTEITLPVAHGEGRYYADEATVAQLNTQHQVVLRYQTNVNGSSDHIAGIMNEAGNVFGLMPHPERAVESLLGNADGQGFFRSLLAPVDVH</sequence>
<evidence type="ECO:0000256" key="1">
    <source>
        <dbReference type="ARBA" id="ARBA00022490"/>
    </source>
</evidence>
<dbReference type="NCBIfam" id="NF002957">
    <property type="entry name" value="PRK03619.1"/>
    <property type="match status" value="1"/>
</dbReference>
<dbReference type="SMART" id="SM01211">
    <property type="entry name" value="GATase_5"/>
    <property type="match status" value="1"/>
</dbReference>
<protein>
    <recommendedName>
        <fullName evidence="8">Phosphoribosylformylglycinamidine synthase subunit PurQ</fullName>
        <shortName evidence="8">FGAM synthase</shortName>
        <ecNumber evidence="8">6.3.5.3</ecNumber>
    </recommendedName>
    <alternativeName>
        <fullName evidence="8">Formylglycinamide ribonucleotide amidotransferase subunit I</fullName>
        <shortName evidence="8">FGAR amidotransferase I</shortName>
        <shortName evidence="8">FGAR-AT I</shortName>
    </alternativeName>
    <alternativeName>
        <fullName evidence="8">Glutaminase PurQ</fullName>
        <ecNumber evidence="8">3.5.1.2</ecNumber>
    </alternativeName>
    <alternativeName>
        <fullName evidence="8">Phosphoribosylformylglycinamidine synthase subunit I</fullName>
    </alternativeName>
</protein>
<keyword evidence="6 8" id="KW-0067">ATP-binding</keyword>
<dbReference type="PANTHER" id="PTHR47552:SF1">
    <property type="entry name" value="PHOSPHORIBOSYLFORMYLGLYCINAMIDINE SYNTHASE SUBUNIT PURQ"/>
    <property type="match status" value="1"/>
</dbReference>
<dbReference type="GO" id="GO:0006189">
    <property type="term" value="P:'de novo' IMP biosynthetic process"/>
    <property type="evidence" value="ECO:0007669"/>
    <property type="project" value="UniProtKB-UniRule"/>
</dbReference>
<comment type="subunit">
    <text evidence="8">Part of the FGAM synthase complex composed of 1 PurL, 1 PurQ and 2 PurS subunits.</text>
</comment>
<evidence type="ECO:0000256" key="6">
    <source>
        <dbReference type="ARBA" id="ARBA00022840"/>
    </source>
</evidence>
<name>A0A9Q8ZTU5_9LACO</name>
<proteinExistence type="inferred from homology"/>
<dbReference type="Proteomes" id="UP001055911">
    <property type="component" value="Chromosome"/>
</dbReference>
<dbReference type="PROSITE" id="PS51273">
    <property type="entry name" value="GATASE_TYPE_1"/>
    <property type="match status" value="1"/>
</dbReference>
<dbReference type="GO" id="GO:0005524">
    <property type="term" value="F:ATP binding"/>
    <property type="evidence" value="ECO:0007669"/>
    <property type="project" value="UniProtKB-KW"/>
</dbReference>
<reference evidence="9" key="1">
    <citation type="submission" date="2022-05" db="EMBL/GenBank/DDBJ databases">
        <authorList>
            <person name="Oliphant S.A."/>
            <person name="Watson-Haigh N.S."/>
            <person name="Sumby K.M."/>
            <person name="Gardner J.M."/>
            <person name="Jiranek V."/>
        </authorList>
    </citation>
    <scope>NUCLEOTIDE SEQUENCE</scope>
    <source>
        <strain evidence="9">KI4_B1</strain>
    </source>
</reference>
<keyword evidence="3 8" id="KW-0547">Nucleotide-binding</keyword>
<evidence type="ECO:0000256" key="7">
    <source>
        <dbReference type="ARBA" id="ARBA00022962"/>
    </source>
</evidence>
<organism evidence="9 10">
    <name type="scientific">Fructilactobacillus cliffordii</name>
    <dbReference type="NCBI Taxonomy" id="2940299"/>
    <lineage>
        <taxon>Bacteria</taxon>
        <taxon>Bacillati</taxon>
        <taxon>Bacillota</taxon>
        <taxon>Bacilli</taxon>
        <taxon>Lactobacillales</taxon>
        <taxon>Lactobacillaceae</taxon>
        <taxon>Fructilactobacillus</taxon>
    </lineage>
</organism>
<dbReference type="Gene3D" id="3.40.50.880">
    <property type="match status" value="1"/>
</dbReference>
<keyword evidence="4 8" id="KW-0658">Purine biosynthesis</keyword>